<dbReference type="PANTHER" id="PTHR32234">
    <property type="entry name" value="THIOL:DISULFIDE INTERCHANGE PROTEIN DSBD"/>
    <property type="match status" value="1"/>
</dbReference>
<dbReference type="STRING" id="966.BTA35_0215635"/>
<dbReference type="InterPro" id="IPR035671">
    <property type="entry name" value="DsbD_gamma"/>
</dbReference>
<keyword evidence="10" id="KW-1185">Reference proteome</keyword>
<evidence type="ECO:0000256" key="6">
    <source>
        <dbReference type="SAM" id="Phobius"/>
    </source>
</evidence>
<protein>
    <submittedName>
        <fullName evidence="9">Uncharacterized protein</fullName>
    </submittedName>
</protein>
<evidence type="ECO:0000256" key="4">
    <source>
        <dbReference type="ARBA" id="ARBA00022989"/>
    </source>
</evidence>
<proteinExistence type="predicted"/>
<feature type="transmembrane region" description="Helical" evidence="6">
    <location>
        <begin position="513"/>
        <end position="534"/>
    </location>
</feature>
<evidence type="ECO:0000256" key="5">
    <source>
        <dbReference type="ARBA" id="ARBA00023136"/>
    </source>
</evidence>
<dbReference type="SUPFAM" id="SSF52833">
    <property type="entry name" value="Thioredoxin-like"/>
    <property type="match status" value="1"/>
</dbReference>
<dbReference type="PANTHER" id="PTHR32234:SF3">
    <property type="entry name" value="SUPPRESSION OF COPPER SENSITIVITY PROTEIN"/>
    <property type="match status" value="1"/>
</dbReference>
<feature type="transmembrane region" description="Helical" evidence="6">
    <location>
        <begin position="628"/>
        <end position="644"/>
    </location>
</feature>
<dbReference type="Pfam" id="PF13899">
    <property type="entry name" value="Thioredoxin_7"/>
    <property type="match status" value="1"/>
</dbReference>
<dbReference type="InterPro" id="IPR036249">
    <property type="entry name" value="Thioredoxin-like_sf"/>
</dbReference>
<feature type="transmembrane region" description="Helical" evidence="6">
    <location>
        <begin position="376"/>
        <end position="400"/>
    </location>
</feature>
<dbReference type="EMBL" id="MTSD02000010">
    <property type="protein sequence ID" value="OOV85942.1"/>
    <property type="molecule type" value="Genomic_DNA"/>
</dbReference>
<feature type="domain" description="Thiol:disulfide interchange protein DsbD N-terminal" evidence="8">
    <location>
        <begin position="101"/>
        <end position="203"/>
    </location>
</feature>
<keyword evidence="2 6" id="KW-0812">Transmembrane</keyword>
<dbReference type="GO" id="GO:0017004">
    <property type="term" value="P:cytochrome complex assembly"/>
    <property type="evidence" value="ECO:0007669"/>
    <property type="project" value="UniProtKB-KW"/>
</dbReference>
<dbReference type="CDD" id="cd02953">
    <property type="entry name" value="DsbDgamma"/>
    <property type="match status" value="1"/>
</dbReference>
<evidence type="ECO:0000256" key="2">
    <source>
        <dbReference type="ARBA" id="ARBA00022692"/>
    </source>
</evidence>
<dbReference type="GO" id="GO:0045454">
    <property type="term" value="P:cell redox homeostasis"/>
    <property type="evidence" value="ECO:0007669"/>
    <property type="project" value="TreeGrafter"/>
</dbReference>
<accession>A0A1T1H7X7</accession>
<evidence type="ECO:0000259" key="7">
    <source>
        <dbReference type="Pfam" id="PF02683"/>
    </source>
</evidence>
<dbReference type="AlphaFoldDB" id="A0A1T1H7X7"/>
<dbReference type="Gene3D" id="3.40.30.10">
    <property type="entry name" value="Glutaredoxin"/>
    <property type="match status" value="1"/>
</dbReference>
<evidence type="ECO:0000313" key="9">
    <source>
        <dbReference type="EMBL" id="OOV85942.1"/>
    </source>
</evidence>
<dbReference type="Pfam" id="PF11412">
    <property type="entry name" value="DsbD_N"/>
    <property type="match status" value="1"/>
</dbReference>
<comment type="subcellular location">
    <subcellularLocation>
        <location evidence="1">Membrane</location>
        <topology evidence="1">Multi-pass membrane protein</topology>
    </subcellularLocation>
</comment>
<dbReference type="InterPro" id="IPR028250">
    <property type="entry name" value="DsbDN"/>
</dbReference>
<dbReference type="InterPro" id="IPR003834">
    <property type="entry name" value="Cyt_c_assmbl_TM_dom"/>
</dbReference>
<feature type="transmembrane region" description="Helical" evidence="6">
    <location>
        <begin position="455"/>
        <end position="474"/>
    </location>
</feature>
<evidence type="ECO:0000313" key="10">
    <source>
        <dbReference type="Proteomes" id="UP000190064"/>
    </source>
</evidence>
<dbReference type="GO" id="GO:0015035">
    <property type="term" value="F:protein-disulfide reductase activity"/>
    <property type="evidence" value="ECO:0007669"/>
    <property type="project" value="TreeGrafter"/>
</dbReference>
<gene>
    <name evidence="9" type="ORF">BTA35_0215635</name>
</gene>
<comment type="caution">
    <text evidence="9">The sequence shown here is derived from an EMBL/GenBank/DDBJ whole genome shotgun (WGS) entry which is preliminary data.</text>
</comment>
<feature type="transmembrane region" description="Helical" evidence="6">
    <location>
        <begin position="540"/>
        <end position="561"/>
    </location>
</feature>
<feature type="transmembrane region" description="Helical" evidence="6">
    <location>
        <begin position="421"/>
        <end position="443"/>
    </location>
</feature>
<feature type="domain" description="Cytochrome C biogenesis protein transmembrane" evidence="7">
    <location>
        <begin position="376"/>
        <end position="597"/>
    </location>
</feature>
<keyword evidence="3" id="KW-0201">Cytochrome c-type biogenesis</keyword>
<dbReference type="GO" id="GO:0016020">
    <property type="term" value="C:membrane"/>
    <property type="evidence" value="ECO:0007669"/>
    <property type="project" value="UniProtKB-SubCell"/>
</dbReference>
<feature type="transmembrane region" description="Helical" evidence="6">
    <location>
        <begin position="581"/>
        <end position="598"/>
    </location>
</feature>
<keyword evidence="5 6" id="KW-0472">Membrane</keyword>
<keyword evidence="4 6" id="KW-1133">Transmembrane helix</keyword>
<dbReference type="Pfam" id="PF02683">
    <property type="entry name" value="DsbD_TM"/>
    <property type="match status" value="1"/>
</dbReference>
<name>A0A1T1H7X7_OCELI</name>
<evidence type="ECO:0000256" key="3">
    <source>
        <dbReference type="ARBA" id="ARBA00022748"/>
    </source>
</evidence>
<sequence length="777" mass="84211">MVSDVSAAVYVSGTPASIFKQFSVRDFTLNIFIASLSALHHFRMDSGLALLSFSRRHTSAGILLLTILLVSLSAQAAQSDWSETPQAKARLLIAAVESKNSQAVLKAGLEIQMDDGWKTYWRTPGAAGIPPDVKAAQGSPLDNIQLYYPAPSRLDFQGLQLYGYEKRVIFPLDLTLKLPLQEDATIAVDTRILICRELCIPVRFKSEIPVSELPNLATAQSGVLDADAAFSINQFVSRIPRPADLAGFKPAKVQLDSEQKILQVELQLPESTQLQDLFPELQPEPELNAPVIGLPEALPGTGSQRWTAQFLIQRKQMPSPDAAANLVIRTSQGDFELPMRWQTNSAPLNPIEGTQVKGHKGSVPGMDGAPSIAAPLWLMLLMALAGGLILNLMPCVLPVLSIKVLHLIKHSELSTSQIRGSFIATAAGIISSFVLLAGALIALKASGQAVGWGIQFQQPIFIAALAFIVIIFAGNLRGLFEFRLPAVISSLGSTINQETPEKSHSLFGSFSQGALATILATPCSAPFLGTAIGFAFSQDYLTLLLIFITLGIGLALPYLLLTLKPEWICKLPKPGHWMLTLKRVLGGGLLVTAGWLFWVLSDLIIFNGVVAIASLALLWWLMVRRHRLFWLIPVAALLIIPTLPQPDIKLTSSSADGQDQLNWAAFEPSQIDKQVAENKVVFIDITARWCVTCIANKVAVINTPEVQQALSAANILPMRGDWTRPDATISDFLNRHQRFGIPFNAVYGPGAPQGILLGEILSKKALLDALKKAAGDI</sequence>
<evidence type="ECO:0000259" key="8">
    <source>
        <dbReference type="Pfam" id="PF11412"/>
    </source>
</evidence>
<dbReference type="Proteomes" id="UP000190064">
    <property type="component" value="Unassembled WGS sequence"/>
</dbReference>
<feature type="transmembrane region" description="Helical" evidence="6">
    <location>
        <begin position="604"/>
        <end position="621"/>
    </location>
</feature>
<evidence type="ECO:0000256" key="1">
    <source>
        <dbReference type="ARBA" id="ARBA00004141"/>
    </source>
</evidence>
<organism evidence="9 10">
    <name type="scientific">Oceanospirillum linum</name>
    <dbReference type="NCBI Taxonomy" id="966"/>
    <lineage>
        <taxon>Bacteria</taxon>
        <taxon>Pseudomonadati</taxon>
        <taxon>Pseudomonadota</taxon>
        <taxon>Gammaproteobacteria</taxon>
        <taxon>Oceanospirillales</taxon>
        <taxon>Oceanospirillaceae</taxon>
        <taxon>Oceanospirillum</taxon>
    </lineage>
</organism>
<reference evidence="9" key="1">
    <citation type="submission" date="2017-02" db="EMBL/GenBank/DDBJ databases">
        <title>Draft Genome Sequence of the Salt Water Bacterium Oceanospirillum linum ATCC 11336.</title>
        <authorList>
            <person name="Trachtenberg A.M."/>
            <person name="Carney J.G."/>
            <person name="Linnane J.D."/>
            <person name="Rheaume B.A."/>
            <person name="Pitts N.L."/>
            <person name="Mykles D.L."/>
            <person name="Maclea K.S."/>
        </authorList>
    </citation>
    <scope>NUCLEOTIDE SEQUENCE [LARGE SCALE GENOMIC DNA]</scope>
    <source>
        <strain evidence="9">ATCC 11336</strain>
    </source>
</reference>